<dbReference type="InterPro" id="IPR002125">
    <property type="entry name" value="CMP_dCMP_dom"/>
</dbReference>
<name>A0A6C0ESH3_9ZZZZ</name>
<dbReference type="Pfam" id="PF00383">
    <property type="entry name" value="dCMP_cyt_deam_1"/>
    <property type="match status" value="1"/>
</dbReference>
<dbReference type="Gene3D" id="3.40.140.10">
    <property type="entry name" value="Cytidine Deaminase, domain 2"/>
    <property type="match status" value="1"/>
</dbReference>
<dbReference type="AlphaFoldDB" id="A0A6C0ESH3"/>
<organism evidence="2">
    <name type="scientific">viral metagenome</name>
    <dbReference type="NCBI Taxonomy" id="1070528"/>
    <lineage>
        <taxon>unclassified sequences</taxon>
        <taxon>metagenomes</taxon>
        <taxon>organismal metagenomes</taxon>
    </lineage>
</organism>
<evidence type="ECO:0000259" key="1">
    <source>
        <dbReference type="PROSITE" id="PS51747"/>
    </source>
</evidence>
<accession>A0A6C0ESH3</accession>
<reference evidence="2" key="1">
    <citation type="journal article" date="2020" name="Nature">
        <title>Giant virus diversity and host interactions through global metagenomics.</title>
        <authorList>
            <person name="Schulz F."/>
            <person name="Roux S."/>
            <person name="Paez-Espino D."/>
            <person name="Jungbluth S."/>
            <person name="Walsh D.A."/>
            <person name="Denef V.J."/>
            <person name="McMahon K.D."/>
            <person name="Konstantinidis K.T."/>
            <person name="Eloe-Fadrosh E.A."/>
            <person name="Kyrpides N.C."/>
            <person name="Woyke T."/>
        </authorList>
    </citation>
    <scope>NUCLEOTIDE SEQUENCE</scope>
    <source>
        <strain evidence="2">GVMAG-M-3300009159-65</strain>
    </source>
</reference>
<sequence>MENIYAQCLDEASKSNLLFRHGCIATYGGKIICKGCNTHTYSTDYFIKNNCTCHAEIYVLRRLYSKYQRQSKEYKILKIFRKTTLYISRMTATGQSQNSAPCSECLTVINKFHIKRIIFCNNKEYYSVDPSLYITDHHSYGKLYIDKMMGL</sequence>
<feature type="domain" description="CMP/dCMP-type deaminase" evidence="1">
    <location>
        <begin position="1"/>
        <end position="151"/>
    </location>
</feature>
<dbReference type="SUPFAM" id="SSF53927">
    <property type="entry name" value="Cytidine deaminase-like"/>
    <property type="match status" value="1"/>
</dbReference>
<proteinExistence type="predicted"/>
<dbReference type="InterPro" id="IPR016193">
    <property type="entry name" value="Cytidine_deaminase-like"/>
</dbReference>
<dbReference type="PROSITE" id="PS51747">
    <property type="entry name" value="CYT_DCMP_DEAMINASES_2"/>
    <property type="match status" value="1"/>
</dbReference>
<dbReference type="EMBL" id="MN738931">
    <property type="protein sequence ID" value="QHT32134.1"/>
    <property type="molecule type" value="Genomic_DNA"/>
</dbReference>
<dbReference type="GO" id="GO:0003824">
    <property type="term" value="F:catalytic activity"/>
    <property type="evidence" value="ECO:0007669"/>
    <property type="project" value="InterPro"/>
</dbReference>
<evidence type="ECO:0000313" key="2">
    <source>
        <dbReference type="EMBL" id="QHT32134.1"/>
    </source>
</evidence>
<protein>
    <recommendedName>
        <fullName evidence="1">CMP/dCMP-type deaminase domain-containing protein</fullName>
    </recommendedName>
</protein>